<dbReference type="SUPFAM" id="SSF51905">
    <property type="entry name" value="FAD/NAD(P)-binding domain"/>
    <property type="match status" value="1"/>
</dbReference>
<accession>A0A8J6THD8</accession>
<dbReference type="Gene3D" id="3.50.50.60">
    <property type="entry name" value="FAD/NAD(P)-binding domain"/>
    <property type="match status" value="1"/>
</dbReference>
<dbReference type="InterPro" id="IPR006076">
    <property type="entry name" value="FAD-dep_OxRdtase"/>
</dbReference>
<organism evidence="3 4">
    <name type="scientific">Candidatus Desulfolinea nitratireducens</name>
    <dbReference type="NCBI Taxonomy" id="2841698"/>
    <lineage>
        <taxon>Bacteria</taxon>
        <taxon>Bacillati</taxon>
        <taxon>Chloroflexota</taxon>
        <taxon>Anaerolineae</taxon>
        <taxon>Anaerolineales</taxon>
        <taxon>Anaerolineales incertae sedis</taxon>
        <taxon>Candidatus Desulfolinea</taxon>
    </lineage>
</organism>
<dbReference type="SUPFAM" id="SSF54373">
    <property type="entry name" value="FAD-linked reductases, C-terminal domain"/>
    <property type="match status" value="1"/>
</dbReference>
<comment type="caution">
    <text evidence="3">The sequence shown here is derived from an EMBL/GenBank/DDBJ whole genome shotgun (WGS) entry which is preliminary data.</text>
</comment>
<dbReference type="PANTHER" id="PTHR13847:SF287">
    <property type="entry name" value="FAD-DEPENDENT OXIDOREDUCTASE DOMAIN-CONTAINING PROTEIN 1"/>
    <property type="match status" value="1"/>
</dbReference>
<keyword evidence="1" id="KW-0560">Oxidoreductase</keyword>
<dbReference type="GO" id="GO:0032981">
    <property type="term" value="P:mitochondrial respiratory chain complex I assembly"/>
    <property type="evidence" value="ECO:0007669"/>
    <property type="project" value="TreeGrafter"/>
</dbReference>
<dbReference type="GO" id="GO:0005737">
    <property type="term" value="C:cytoplasm"/>
    <property type="evidence" value="ECO:0007669"/>
    <property type="project" value="TreeGrafter"/>
</dbReference>
<proteinExistence type="predicted"/>
<feature type="domain" description="FAD dependent oxidoreductase" evidence="2">
    <location>
        <begin position="7"/>
        <end position="360"/>
    </location>
</feature>
<evidence type="ECO:0000259" key="2">
    <source>
        <dbReference type="Pfam" id="PF01266"/>
    </source>
</evidence>
<dbReference type="Pfam" id="PF01266">
    <property type="entry name" value="DAO"/>
    <property type="match status" value="1"/>
</dbReference>
<evidence type="ECO:0000313" key="3">
    <source>
        <dbReference type="EMBL" id="MBC8336958.1"/>
    </source>
</evidence>
<dbReference type="GO" id="GO:0016491">
    <property type="term" value="F:oxidoreductase activity"/>
    <property type="evidence" value="ECO:0007669"/>
    <property type="project" value="UniProtKB-KW"/>
</dbReference>
<sequence>MNDKSYDVIMAGGGVMGCATAFYLLRSDPTLKVAIIEMDSTYEKNSTVLSDGNTRLQFNLKENIQISQYGLDKLTTFSEEMAVDGIKARIGFRQEGNLFLSDQDNIKNAQAGLAMQQSLGCNVEWLTPDEISDRFPLYNKESFAGGTFGPLDGTMDSHAVLMGFKNKAIDLGATFIEAEITEFTQSAGQITGVKLSSGEIIKAKYVLNSAGAWATRLAQTVGIELPIDPIMRQVFIVEIAAQPEEIYPLTVFPSGLYLIQEHENRFMISKSMDDDLIGFDFSTNRERFTEFLWEELVGYAPAFDRLKITGAWAGLYAVNTFDGNAILGEWPTLKGFILANGFSGHGFQQCHAVGRYLAELILGNPHKLDLSIFSPQRIFGNKPVFEGHGKLV</sequence>
<evidence type="ECO:0000313" key="4">
    <source>
        <dbReference type="Proteomes" id="UP000614469"/>
    </source>
</evidence>
<dbReference type="Proteomes" id="UP000614469">
    <property type="component" value="Unassembled WGS sequence"/>
</dbReference>
<gene>
    <name evidence="3" type="ORF">H8E29_17010</name>
</gene>
<name>A0A8J6THD8_9CHLR</name>
<evidence type="ECO:0000256" key="1">
    <source>
        <dbReference type="ARBA" id="ARBA00023002"/>
    </source>
</evidence>
<dbReference type="PANTHER" id="PTHR13847">
    <property type="entry name" value="SARCOSINE DEHYDROGENASE-RELATED"/>
    <property type="match status" value="1"/>
</dbReference>
<dbReference type="AlphaFoldDB" id="A0A8J6THD8"/>
<reference evidence="3 4" key="1">
    <citation type="submission" date="2020-08" db="EMBL/GenBank/DDBJ databases">
        <title>Bridging the membrane lipid divide: bacteria of the FCB group superphylum have the potential to synthesize archaeal ether lipids.</title>
        <authorList>
            <person name="Villanueva L."/>
            <person name="Von Meijenfeldt F.A.B."/>
            <person name="Westbye A.B."/>
            <person name="Yadav S."/>
            <person name="Hopmans E.C."/>
            <person name="Dutilh B.E."/>
            <person name="Sinninghe Damste J.S."/>
        </authorList>
    </citation>
    <scope>NUCLEOTIDE SEQUENCE [LARGE SCALE GENOMIC DNA]</scope>
    <source>
        <strain evidence="3">NIOZ-UU36</strain>
    </source>
</reference>
<dbReference type="PROSITE" id="PS51257">
    <property type="entry name" value="PROKAR_LIPOPROTEIN"/>
    <property type="match status" value="1"/>
</dbReference>
<dbReference type="Gene3D" id="3.30.9.10">
    <property type="entry name" value="D-Amino Acid Oxidase, subunit A, domain 2"/>
    <property type="match status" value="1"/>
</dbReference>
<dbReference type="EMBL" id="JACNJN010000212">
    <property type="protein sequence ID" value="MBC8336958.1"/>
    <property type="molecule type" value="Genomic_DNA"/>
</dbReference>
<protein>
    <submittedName>
        <fullName evidence="3">FAD-binding oxidoreductase</fullName>
    </submittedName>
</protein>
<dbReference type="InterPro" id="IPR036188">
    <property type="entry name" value="FAD/NAD-bd_sf"/>
</dbReference>